<dbReference type="PANTHER" id="PTHR33695:SF1">
    <property type="entry name" value="LIPOPROTEIN SIGNAL PEPTIDASE"/>
    <property type="match status" value="1"/>
</dbReference>
<dbReference type="GO" id="GO:0004190">
    <property type="term" value="F:aspartic-type endopeptidase activity"/>
    <property type="evidence" value="ECO:0007669"/>
    <property type="project" value="UniProtKB-EC"/>
</dbReference>
<feature type="active site" evidence="9">
    <location>
        <position position="152"/>
    </location>
</feature>
<evidence type="ECO:0000256" key="5">
    <source>
        <dbReference type="ARBA" id="ARBA00022750"/>
    </source>
</evidence>
<dbReference type="RefSeq" id="WP_349640137.1">
    <property type="nucleotide sequence ID" value="NZ_CP090958.1"/>
</dbReference>
<feature type="compositionally biased region" description="Basic and acidic residues" evidence="11">
    <location>
        <begin position="1"/>
        <end position="19"/>
    </location>
</feature>
<protein>
    <recommendedName>
        <fullName evidence="9">Lipoprotein signal peptidase</fullName>
        <ecNumber evidence="9">3.4.23.36</ecNumber>
    </recommendedName>
    <alternativeName>
        <fullName evidence="9">Prolipoprotein signal peptidase</fullName>
    </alternativeName>
    <alternativeName>
        <fullName evidence="9">Signal peptidase II</fullName>
        <shortName evidence="9">SPase II</shortName>
    </alternativeName>
</protein>
<evidence type="ECO:0000256" key="8">
    <source>
        <dbReference type="ARBA" id="ARBA00023136"/>
    </source>
</evidence>
<keyword evidence="7 9" id="KW-1133">Transmembrane helix</keyword>
<dbReference type="PRINTS" id="PR00781">
    <property type="entry name" value="LIPOSIGPTASE"/>
</dbReference>
<keyword evidence="8 9" id="KW-0472">Membrane</keyword>
<keyword evidence="3 9" id="KW-0645">Protease</keyword>
<evidence type="ECO:0000256" key="10">
    <source>
        <dbReference type="RuleBase" id="RU004181"/>
    </source>
</evidence>
<comment type="function">
    <text evidence="9">This protein specifically catalyzes the removal of signal peptides from prolipoproteins.</text>
</comment>
<accession>A0ABY8QY59</accession>
<evidence type="ECO:0000256" key="9">
    <source>
        <dbReference type="HAMAP-Rule" id="MF_00161"/>
    </source>
</evidence>
<keyword evidence="2 9" id="KW-1003">Cell membrane</keyword>
<proteinExistence type="inferred from homology"/>
<name>A0ABY8QY59_9MICO</name>
<dbReference type="NCBIfam" id="TIGR00077">
    <property type="entry name" value="lspA"/>
    <property type="match status" value="1"/>
</dbReference>
<evidence type="ECO:0000256" key="11">
    <source>
        <dbReference type="SAM" id="MobiDB-lite"/>
    </source>
</evidence>
<evidence type="ECO:0000256" key="7">
    <source>
        <dbReference type="ARBA" id="ARBA00022989"/>
    </source>
</evidence>
<feature type="transmembrane region" description="Helical" evidence="9">
    <location>
        <begin position="156"/>
        <end position="180"/>
    </location>
</feature>
<keyword evidence="5 9" id="KW-0064">Aspartyl protease</keyword>
<dbReference type="EC" id="3.4.23.36" evidence="9"/>
<evidence type="ECO:0000256" key="2">
    <source>
        <dbReference type="ARBA" id="ARBA00022475"/>
    </source>
</evidence>
<evidence type="ECO:0000256" key="3">
    <source>
        <dbReference type="ARBA" id="ARBA00022670"/>
    </source>
</evidence>
<dbReference type="EMBL" id="CP090958">
    <property type="protein sequence ID" value="WGW13319.1"/>
    <property type="molecule type" value="Genomic_DNA"/>
</dbReference>
<evidence type="ECO:0000313" key="13">
    <source>
        <dbReference type="Proteomes" id="UP001209083"/>
    </source>
</evidence>
<evidence type="ECO:0000313" key="12">
    <source>
        <dbReference type="EMBL" id="WGW13319.1"/>
    </source>
</evidence>
<evidence type="ECO:0000256" key="6">
    <source>
        <dbReference type="ARBA" id="ARBA00022801"/>
    </source>
</evidence>
<feature type="transmembrane region" description="Helical" evidence="9">
    <location>
        <begin position="95"/>
        <end position="112"/>
    </location>
</feature>
<dbReference type="Proteomes" id="UP001209083">
    <property type="component" value="Chromosome"/>
</dbReference>
<feature type="region of interest" description="Disordered" evidence="11">
    <location>
        <begin position="1"/>
        <end position="30"/>
    </location>
</feature>
<evidence type="ECO:0000256" key="4">
    <source>
        <dbReference type="ARBA" id="ARBA00022692"/>
    </source>
</evidence>
<evidence type="ECO:0000256" key="1">
    <source>
        <dbReference type="ARBA" id="ARBA00006139"/>
    </source>
</evidence>
<dbReference type="PANTHER" id="PTHR33695">
    <property type="entry name" value="LIPOPROTEIN SIGNAL PEPTIDASE"/>
    <property type="match status" value="1"/>
</dbReference>
<sequence length="199" mass="20884">MEKYSGEDSAAERRHEEANRSPGTPGPGRRASRARLLAALSAVVVAVVLVDQLTKALAIATLEGNEPVPIIGPYVSFHFYRNAGAAFGMGSQATWVFPLIGLVVLGIVAFLARKLGSRAWAAAFGLLLGGLLGNFIDRMVQPPSIGQGAVVDFINLHFFICNVADIAITAAAALIIILSFRGIGVDGTLTEDAPKEKSA</sequence>
<feature type="transmembrane region" description="Helical" evidence="9">
    <location>
        <begin position="119"/>
        <end position="136"/>
    </location>
</feature>
<keyword evidence="4 9" id="KW-0812">Transmembrane</keyword>
<dbReference type="InterPro" id="IPR001872">
    <property type="entry name" value="Peptidase_A8"/>
</dbReference>
<feature type="transmembrane region" description="Helical" evidence="9">
    <location>
        <begin position="36"/>
        <end position="54"/>
    </location>
</feature>
<comment type="subcellular location">
    <subcellularLocation>
        <location evidence="9">Cell membrane</location>
        <topology evidence="9">Multi-pass membrane protein</topology>
    </subcellularLocation>
</comment>
<comment type="similarity">
    <text evidence="1 9 10">Belongs to the peptidase A8 family.</text>
</comment>
<organism evidence="12 13">
    <name type="scientific">Saxibacter everestensis</name>
    <dbReference type="NCBI Taxonomy" id="2909229"/>
    <lineage>
        <taxon>Bacteria</taxon>
        <taxon>Bacillati</taxon>
        <taxon>Actinomycetota</taxon>
        <taxon>Actinomycetes</taxon>
        <taxon>Micrococcales</taxon>
        <taxon>Brevibacteriaceae</taxon>
        <taxon>Saxibacter</taxon>
    </lineage>
</organism>
<gene>
    <name evidence="9 12" type="primary">lspA</name>
    <name evidence="12" type="ORF">LWF01_06005</name>
</gene>
<reference evidence="12 13" key="1">
    <citation type="submission" date="2023-05" db="EMBL/GenBank/DDBJ databases">
        <title>Lithophilousrod everest ZFBP1038 complete genpme.</title>
        <authorList>
            <person name="Tian M."/>
        </authorList>
    </citation>
    <scope>NUCLEOTIDE SEQUENCE [LARGE SCALE GENOMIC DNA]</scope>
    <source>
        <strain evidence="12 13">ZFBP1038</strain>
    </source>
</reference>
<keyword evidence="6 9" id="KW-0378">Hydrolase</keyword>
<dbReference type="HAMAP" id="MF_00161">
    <property type="entry name" value="LspA"/>
    <property type="match status" value="1"/>
</dbReference>
<keyword evidence="13" id="KW-1185">Reference proteome</keyword>
<comment type="pathway">
    <text evidence="9">Protein modification; lipoprotein biosynthesis (signal peptide cleavage).</text>
</comment>
<dbReference type="Pfam" id="PF01252">
    <property type="entry name" value="Peptidase_A8"/>
    <property type="match status" value="1"/>
</dbReference>
<comment type="catalytic activity">
    <reaction evidence="9">
        <text>Release of signal peptides from bacterial membrane prolipoproteins. Hydrolyzes -Xaa-Yaa-Zaa-|-(S,diacylglyceryl)Cys-, in which Xaa is hydrophobic (preferably Leu), and Yaa (Ala or Ser) and Zaa (Gly or Ala) have small, neutral side chains.</text>
        <dbReference type="EC" id="3.4.23.36"/>
    </reaction>
</comment>
<feature type="active site" evidence="9">
    <location>
        <position position="165"/>
    </location>
</feature>